<accession>A0AAV2HEI9</accession>
<dbReference type="GO" id="GO:0033596">
    <property type="term" value="C:TSC1-TSC2 complex"/>
    <property type="evidence" value="ECO:0007669"/>
    <property type="project" value="TreeGrafter"/>
</dbReference>
<sequence length="76" mass="8835">MMSPPELLDRHLQLGSDIHNKELTKLPLTCKETTNWTHFGGNPPVDEVNILRTQGMLLQNQLMYERHKCTNHAKRN</sequence>
<dbReference type="PANTHER" id="PTHR15154">
    <property type="entry name" value="HAMARTIN"/>
    <property type="match status" value="1"/>
</dbReference>
<dbReference type="AlphaFoldDB" id="A0AAV2HEI9"/>
<dbReference type="Pfam" id="PF04388">
    <property type="entry name" value="Hamartin"/>
    <property type="match status" value="1"/>
</dbReference>
<dbReference type="PANTHER" id="PTHR15154:SF2">
    <property type="entry name" value="HAMARTIN"/>
    <property type="match status" value="1"/>
</dbReference>
<dbReference type="GO" id="GO:0032007">
    <property type="term" value="P:negative regulation of TOR signaling"/>
    <property type="evidence" value="ECO:0007669"/>
    <property type="project" value="TreeGrafter"/>
</dbReference>
<proteinExistence type="predicted"/>
<organism evidence="1 2">
    <name type="scientific">Lymnaea stagnalis</name>
    <name type="common">Great pond snail</name>
    <name type="synonym">Helix stagnalis</name>
    <dbReference type="NCBI Taxonomy" id="6523"/>
    <lineage>
        <taxon>Eukaryota</taxon>
        <taxon>Metazoa</taxon>
        <taxon>Spiralia</taxon>
        <taxon>Lophotrochozoa</taxon>
        <taxon>Mollusca</taxon>
        <taxon>Gastropoda</taxon>
        <taxon>Heterobranchia</taxon>
        <taxon>Euthyneura</taxon>
        <taxon>Panpulmonata</taxon>
        <taxon>Hygrophila</taxon>
        <taxon>Lymnaeoidea</taxon>
        <taxon>Lymnaeidae</taxon>
        <taxon>Lymnaea</taxon>
    </lineage>
</organism>
<evidence type="ECO:0000313" key="1">
    <source>
        <dbReference type="EMBL" id="CAL1530546.1"/>
    </source>
</evidence>
<reference evidence="1 2" key="1">
    <citation type="submission" date="2024-04" db="EMBL/GenBank/DDBJ databases">
        <authorList>
            <consortium name="Genoscope - CEA"/>
            <person name="William W."/>
        </authorList>
    </citation>
    <scope>NUCLEOTIDE SEQUENCE [LARGE SCALE GENOMIC DNA]</scope>
</reference>
<feature type="non-terminal residue" evidence="1">
    <location>
        <position position="76"/>
    </location>
</feature>
<protein>
    <submittedName>
        <fullName evidence="1">Uncharacterized protein</fullName>
    </submittedName>
</protein>
<keyword evidence="2" id="KW-1185">Reference proteome</keyword>
<evidence type="ECO:0000313" key="2">
    <source>
        <dbReference type="Proteomes" id="UP001497497"/>
    </source>
</evidence>
<dbReference type="GO" id="GO:0008285">
    <property type="term" value="P:negative regulation of cell population proliferation"/>
    <property type="evidence" value="ECO:0007669"/>
    <property type="project" value="TreeGrafter"/>
</dbReference>
<name>A0AAV2HEI9_LYMST</name>
<dbReference type="EMBL" id="CAXITT010000071">
    <property type="protein sequence ID" value="CAL1530546.1"/>
    <property type="molecule type" value="Genomic_DNA"/>
</dbReference>
<gene>
    <name evidence="1" type="ORF">GSLYS_00004671001</name>
</gene>
<dbReference type="InterPro" id="IPR007483">
    <property type="entry name" value="Hamartin"/>
</dbReference>
<dbReference type="Proteomes" id="UP001497497">
    <property type="component" value="Unassembled WGS sequence"/>
</dbReference>
<comment type="caution">
    <text evidence="1">The sequence shown here is derived from an EMBL/GenBank/DDBJ whole genome shotgun (WGS) entry which is preliminary data.</text>
</comment>
<dbReference type="GO" id="GO:0051726">
    <property type="term" value="P:regulation of cell cycle"/>
    <property type="evidence" value="ECO:0007669"/>
    <property type="project" value="TreeGrafter"/>
</dbReference>